<accession>A0A6J5L264</accession>
<organism evidence="2">
    <name type="scientific">uncultured Caudovirales phage</name>
    <dbReference type="NCBI Taxonomy" id="2100421"/>
    <lineage>
        <taxon>Viruses</taxon>
        <taxon>Duplodnaviria</taxon>
        <taxon>Heunggongvirae</taxon>
        <taxon>Uroviricota</taxon>
        <taxon>Caudoviricetes</taxon>
        <taxon>Peduoviridae</taxon>
        <taxon>Maltschvirus</taxon>
        <taxon>Maltschvirus maltsch</taxon>
    </lineage>
</organism>
<evidence type="ECO:0000256" key="1">
    <source>
        <dbReference type="SAM" id="MobiDB-lite"/>
    </source>
</evidence>
<gene>
    <name evidence="2" type="ORF">UFOVP113_107</name>
    <name evidence="3" type="ORF">UFOVP225_94</name>
</gene>
<reference evidence="2" key="1">
    <citation type="submission" date="2020-04" db="EMBL/GenBank/DDBJ databases">
        <authorList>
            <person name="Chiriac C."/>
            <person name="Salcher M."/>
            <person name="Ghai R."/>
            <person name="Kavagutti S V."/>
        </authorList>
    </citation>
    <scope>NUCLEOTIDE SEQUENCE</scope>
</reference>
<name>A0A6J5L264_9CAUD</name>
<feature type="region of interest" description="Disordered" evidence="1">
    <location>
        <begin position="1"/>
        <end position="44"/>
    </location>
</feature>
<sequence>MAKKDPAREAAERDMVGVYGRGHGASVIKGSYTDPKDHPSTPGQVHTYVSDVIPKHHTYDTYHPKCTECASDVKRGVHPNAPNK</sequence>
<evidence type="ECO:0000313" key="2">
    <source>
        <dbReference type="EMBL" id="CAB4128868.1"/>
    </source>
</evidence>
<dbReference type="EMBL" id="LR796231">
    <property type="protein sequence ID" value="CAB4128868.1"/>
    <property type="molecule type" value="Genomic_DNA"/>
</dbReference>
<feature type="compositionally biased region" description="Basic and acidic residues" evidence="1">
    <location>
        <begin position="1"/>
        <end position="15"/>
    </location>
</feature>
<dbReference type="EMBL" id="LR798275">
    <property type="protein sequence ID" value="CAB5219603.1"/>
    <property type="molecule type" value="Genomic_DNA"/>
</dbReference>
<protein>
    <submittedName>
        <fullName evidence="2">Uncharacterized protein</fullName>
    </submittedName>
</protein>
<evidence type="ECO:0000313" key="3">
    <source>
        <dbReference type="EMBL" id="CAB5219603.1"/>
    </source>
</evidence>
<proteinExistence type="predicted"/>